<name>A0A437R4I2_9GAMM</name>
<protein>
    <recommendedName>
        <fullName evidence="4">PQ-loop repeat-containing protein</fullName>
    </recommendedName>
</protein>
<gene>
    <name evidence="2" type="ORF">EOE67_00240</name>
</gene>
<accession>A0A437R4I2</accession>
<feature type="transmembrane region" description="Helical" evidence="1">
    <location>
        <begin position="60"/>
        <end position="81"/>
    </location>
</feature>
<dbReference type="RefSeq" id="WP_127697061.1">
    <property type="nucleotide sequence ID" value="NZ_SACS01000001.1"/>
</dbReference>
<reference evidence="2 3" key="1">
    <citation type="submission" date="2019-01" db="EMBL/GenBank/DDBJ databases">
        <authorList>
            <person name="Chen W.-M."/>
        </authorList>
    </citation>
    <scope>NUCLEOTIDE SEQUENCE [LARGE SCALE GENOMIC DNA]</scope>
    <source>
        <strain evidence="2 3">KYPC3</strain>
    </source>
</reference>
<organism evidence="2 3">
    <name type="scientific">Rheinheimera riviphila</name>
    <dbReference type="NCBI Taxonomy" id="1834037"/>
    <lineage>
        <taxon>Bacteria</taxon>
        <taxon>Pseudomonadati</taxon>
        <taxon>Pseudomonadota</taxon>
        <taxon>Gammaproteobacteria</taxon>
        <taxon>Chromatiales</taxon>
        <taxon>Chromatiaceae</taxon>
        <taxon>Rheinheimera</taxon>
    </lineage>
</organism>
<dbReference type="AlphaFoldDB" id="A0A437R4I2"/>
<comment type="caution">
    <text evidence="2">The sequence shown here is derived from an EMBL/GenBank/DDBJ whole genome shotgun (WGS) entry which is preliminary data.</text>
</comment>
<keyword evidence="3" id="KW-1185">Reference proteome</keyword>
<dbReference type="Proteomes" id="UP000283077">
    <property type="component" value="Unassembled WGS sequence"/>
</dbReference>
<evidence type="ECO:0000313" key="2">
    <source>
        <dbReference type="EMBL" id="RVU41664.1"/>
    </source>
</evidence>
<dbReference type="EMBL" id="SACS01000001">
    <property type="protein sequence ID" value="RVU41664.1"/>
    <property type="molecule type" value="Genomic_DNA"/>
</dbReference>
<dbReference type="Gene3D" id="1.20.1280.290">
    <property type="match status" value="1"/>
</dbReference>
<keyword evidence="1" id="KW-1133">Transmembrane helix</keyword>
<keyword evidence="1" id="KW-0472">Membrane</keyword>
<feature type="transmembrane region" description="Helical" evidence="1">
    <location>
        <begin position="6"/>
        <end position="27"/>
    </location>
</feature>
<keyword evidence="1" id="KW-0812">Transmembrane</keyword>
<proteinExistence type="predicted"/>
<sequence length="89" mass="10001">MNLIEWIGYIPAVIFPAATLMQLWHLLKTKTSAGVPAFTWLAFAVGNLSLYVYAEKYTELQSIIGQLATAALQIYVVFLIFKYRKNTAA</sequence>
<evidence type="ECO:0008006" key="4">
    <source>
        <dbReference type="Google" id="ProtNLM"/>
    </source>
</evidence>
<dbReference type="OrthoDB" id="573129at2"/>
<evidence type="ECO:0000256" key="1">
    <source>
        <dbReference type="SAM" id="Phobius"/>
    </source>
</evidence>
<evidence type="ECO:0000313" key="3">
    <source>
        <dbReference type="Proteomes" id="UP000283077"/>
    </source>
</evidence>
<feature type="transmembrane region" description="Helical" evidence="1">
    <location>
        <begin position="34"/>
        <end position="54"/>
    </location>
</feature>